<protein>
    <submittedName>
        <fullName evidence="1">Uncharacterized protein</fullName>
    </submittedName>
</protein>
<accession>A0A2S1GSB6</accession>
<proteinExistence type="predicted"/>
<dbReference type="EMBL" id="MH051918">
    <property type="protein sequence ID" value="AWD92281.1"/>
    <property type="molecule type" value="Genomic_DNA"/>
</dbReference>
<reference evidence="1" key="1">
    <citation type="submission" date="2018-03" db="EMBL/GenBank/DDBJ databases">
        <title>Complete genome sequence analysis of Enterobacteria phage IME347.</title>
        <authorList>
            <person name="Li P."/>
            <person name="Wang J."/>
            <person name="Tong Y."/>
        </authorList>
    </citation>
    <scope>NUCLEOTIDE SEQUENCE [LARGE SCALE GENOMIC DNA]</scope>
</reference>
<sequence>MSKVYELRVNHDVHWGGSIGDTVEKAAKDLQVHIMERTVAACVRKYGSDYLSRVAFLNGASSRVIADRETKEEIIRFREMQSNGYEDMKKRNKVRLSTMYTTWDGKQ</sequence>
<evidence type="ECO:0000313" key="2">
    <source>
        <dbReference type="Proteomes" id="UP000247217"/>
    </source>
</evidence>
<organism evidence="1">
    <name type="scientific">Escherichia phage vB_EcoS_IME347</name>
    <dbReference type="NCBI Taxonomy" id="2496546"/>
    <lineage>
        <taxon>Viruses</taxon>
        <taxon>Duplodnaviria</taxon>
        <taxon>Heunggongvirae</taxon>
        <taxon>Uroviricota</taxon>
        <taxon>Caudoviricetes</taxon>
        <taxon>Drexlerviridae</taxon>
        <taxon>Tunavirinae</taxon>
        <taxon>Badaguanvirus</taxon>
        <taxon>Badaguanvirus IME347</taxon>
    </lineage>
</organism>
<evidence type="ECO:0000313" key="1">
    <source>
        <dbReference type="EMBL" id="AWD92281.1"/>
    </source>
</evidence>
<dbReference type="RefSeq" id="YP_009800917.1">
    <property type="nucleotide sequence ID" value="NC_047960.1"/>
</dbReference>
<dbReference type="GeneID" id="54991422"/>
<dbReference type="KEGG" id="vg:54991422"/>
<dbReference type="Proteomes" id="UP000247217">
    <property type="component" value="Segment"/>
</dbReference>
<name>A0A2S1GSB6_9CAUD</name>
<keyword evidence="2" id="KW-1185">Reference proteome</keyword>